<dbReference type="CDD" id="cd14498">
    <property type="entry name" value="DSP"/>
    <property type="match status" value="1"/>
</dbReference>
<dbReference type="EMBL" id="JAFJZO010000030">
    <property type="protein sequence ID" value="KAG5498499.1"/>
    <property type="molecule type" value="Genomic_DNA"/>
</dbReference>
<feature type="domain" description="Tyrosine-protein phosphatase" evidence="6">
    <location>
        <begin position="151"/>
        <end position="304"/>
    </location>
</feature>
<dbReference type="KEGG" id="phet:94288886"/>
<dbReference type="PANTHER" id="PTHR10159">
    <property type="entry name" value="DUAL SPECIFICITY PROTEIN PHOSPHATASE"/>
    <property type="match status" value="1"/>
</dbReference>
<keyword evidence="9" id="KW-1185">Reference proteome</keyword>
<gene>
    <name evidence="8" type="ORF">JKF63_02785</name>
</gene>
<evidence type="ECO:0000256" key="4">
    <source>
        <dbReference type="ARBA" id="ARBA00022912"/>
    </source>
</evidence>
<dbReference type="Gene3D" id="3.90.190.10">
    <property type="entry name" value="Protein tyrosine phosphatase superfamily"/>
    <property type="match status" value="1"/>
</dbReference>
<dbReference type="RefSeq" id="XP_067755253.1">
    <property type="nucleotide sequence ID" value="XM_067898809.1"/>
</dbReference>
<dbReference type="EC" id="3.1.3.48" evidence="2"/>
<dbReference type="PROSITE" id="PS00383">
    <property type="entry name" value="TYR_PHOSPHATASE_1"/>
    <property type="match status" value="1"/>
</dbReference>
<dbReference type="Proteomes" id="UP000674318">
    <property type="component" value="Unassembled WGS sequence"/>
</dbReference>
<dbReference type="InterPro" id="IPR029021">
    <property type="entry name" value="Prot-tyrosine_phosphatase-like"/>
</dbReference>
<feature type="region of interest" description="Disordered" evidence="5">
    <location>
        <begin position="123"/>
        <end position="147"/>
    </location>
</feature>
<name>A0A836L4Z1_9TRYP</name>
<dbReference type="InterPro" id="IPR000387">
    <property type="entry name" value="Tyr_Pase_dom"/>
</dbReference>
<dbReference type="GeneID" id="94288886"/>
<dbReference type="GO" id="GO:0004725">
    <property type="term" value="F:protein tyrosine phosphatase activity"/>
    <property type="evidence" value="ECO:0007669"/>
    <property type="project" value="UniProtKB-EC"/>
</dbReference>
<dbReference type="PROSITE" id="PS50056">
    <property type="entry name" value="TYR_PHOSPHATASE_2"/>
    <property type="match status" value="1"/>
</dbReference>
<evidence type="ECO:0000259" key="6">
    <source>
        <dbReference type="PROSITE" id="PS50054"/>
    </source>
</evidence>
<dbReference type="OrthoDB" id="10252009at2759"/>
<dbReference type="GO" id="GO:0005737">
    <property type="term" value="C:cytoplasm"/>
    <property type="evidence" value="ECO:0007669"/>
    <property type="project" value="TreeGrafter"/>
</dbReference>
<dbReference type="InterPro" id="IPR020422">
    <property type="entry name" value="TYR_PHOSPHATASE_DUAL_dom"/>
</dbReference>
<accession>A0A836L4Z1</accession>
<evidence type="ECO:0000313" key="9">
    <source>
        <dbReference type="Proteomes" id="UP000674318"/>
    </source>
</evidence>
<proteinExistence type="inferred from homology"/>
<comment type="caution">
    <text evidence="8">The sequence shown here is derived from an EMBL/GenBank/DDBJ whole genome shotgun (WGS) entry which is preliminary data.</text>
</comment>
<evidence type="ECO:0000259" key="7">
    <source>
        <dbReference type="PROSITE" id="PS50056"/>
    </source>
</evidence>
<evidence type="ECO:0000256" key="1">
    <source>
        <dbReference type="ARBA" id="ARBA00008601"/>
    </source>
</evidence>
<evidence type="ECO:0000256" key="2">
    <source>
        <dbReference type="ARBA" id="ARBA00013064"/>
    </source>
</evidence>
<dbReference type="InterPro" id="IPR016130">
    <property type="entry name" value="Tyr_Pase_AS"/>
</dbReference>
<organism evidence="8 9">
    <name type="scientific">Porcisia hertigi</name>
    <dbReference type="NCBI Taxonomy" id="2761500"/>
    <lineage>
        <taxon>Eukaryota</taxon>
        <taxon>Discoba</taxon>
        <taxon>Euglenozoa</taxon>
        <taxon>Kinetoplastea</taxon>
        <taxon>Metakinetoplastina</taxon>
        <taxon>Trypanosomatida</taxon>
        <taxon>Trypanosomatidae</taxon>
        <taxon>Leishmaniinae</taxon>
        <taxon>Porcisia</taxon>
    </lineage>
</organism>
<feature type="domain" description="Tyrosine specific protein phosphatases" evidence="7">
    <location>
        <begin position="220"/>
        <end position="283"/>
    </location>
</feature>
<keyword evidence="3" id="KW-0378">Hydrolase</keyword>
<dbReference type="PROSITE" id="PS50054">
    <property type="entry name" value="TYR_PHOSPHATASE_DUAL"/>
    <property type="match status" value="1"/>
</dbReference>
<dbReference type="PANTHER" id="PTHR10159:SF530">
    <property type="entry name" value="DUAL SPECIFICITY PROTEIN PHOSPHATASE DDB_G0271350-RELATED"/>
    <property type="match status" value="1"/>
</dbReference>
<keyword evidence="4" id="KW-0904">Protein phosphatase</keyword>
<dbReference type="SUPFAM" id="SSF52799">
    <property type="entry name" value="(Phosphotyrosine protein) phosphatases II"/>
    <property type="match status" value="1"/>
</dbReference>
<comment type="similarity">
    <text evidence="1">Belongs to the protein-tyrosine phosphatase family. Non-receptor class dual specificity subfamily.</text>
</comment>
<dbReference type="GO" id="GO:0043409">
    <property type="term" value="P:negative regulation of MAPK cascade"/>
    <property type="evidence" value="ECO:0007669"/>
    <property type="project" value="TreeGrafter"/>
</dbReference>
<dbReference type="SMART" id="SM00195">
    <property type="entry name" value="DSPc"/>
    <property type="match status" value="1"/>
</dbReference>
<evidence type="ECO:0000313" key="8">
    <source>
        <dbReference type="EMBL" id="KAG5498499.1"/>
    </source>
</evidence>
<protein>
    <recommendedName>
        <fullName evidence="2">protein-tyrosine-phosphatase</fullName>
        <ecNumber evidence="2">3.1.3.48</ecNumber>
    </recommendedName>
</protein>
<dbReference type="AlphaFoldDB" id="A0A836L4Z1"/>
<evidence type="ECO:0000256" key="5">
    <source>
        <dbReference type="SAM" id="MobiDB-lite"/>
    </source>
</evidence>
<dbReference type="Pfam" id="PF00782">
    <property type="entry name" value="DSPc"/>
    <property type="match status" value="1"/>
</dbReference>
<reference evidence="8 9" key="1">
    <citation type="submission" date="2021-02" db="EMBL/GenBank/DDBJ databases">
        <title>Porcisia hertigi Genome sequencing and assembly.</title>
        <authorList>
            <person name="Almutairi H."/>
            <person name="Gatherer D."/>
        </authorList>
    </citation>
    <scope>NUCLEOTIDE SEQUENCE [LARGE SCALE GENOMIC DNA]</scope>
    <source>
        <strain evidence="8 9">C119</strain>
    </source>
</reference>
<evidence type="ECO:0000256" key="3">
    <source>
        <dbReference type="ARBA" id="ARBA00022801"/>
    </source>
</evidence>
<feature type="region of interest" description="Disordered" evidence="5">
    <location>
        <begin position="1"/>
        <end position="93"/>
    </location>
</feature>
<sequence>MRRSSGGGSALSLSVCETASPRLTPKLTPRSAHGGLVSGSLPDHVSGGGIAARKRHGPVSSPAPSPTPRPSSRTREPITAPVHHTKKKKGRPQNALYMLARGMGIGASGGIGSSQVVDLRALDPSPCPSRESRSPMLSGPGHPRDLRAEDVPATQILDFLYLGSVKDAQNAEFLAEHQIRYIINVSQEEYWSVDKKVQIFTFKVDDSATADIAALFQPTRDLINSVRARYYRYARGESSIRPAVLVHCQKGRSRSATIVLAYLIYTNGWSVAETMKYVGMRRPCAEPNIGFMEELRKLQESLSLEERTKRCSELCWFMRNLSPETAPSQVRELFEKRIGMVRHVVTRVVASSGSGSAAQRESVYSASVPAAPPIGDTDAAEPLVPFDVGVAPTRQGDGANGHRAATRRVTPVHKDVNAAADPGHPPETENTMLCFVFFTCREDVLLGIKSGLFKQLLRQLRPAVGKQIKYATGPQLKKIMTEHQSISSGFAQDMASFSDRITMPSVIQAVAADADGAVATQEVADATRKPAVPLRSA</sequence>
<dbReference type="InterPro" id="IPR000340">
    <property type="entry name" value="Dual-sp_phosphatase_cat-dom"/>
</dbReference>